<dbReference type="Pfam" id="PF04116">
    <property type="entry name" value="FA_hydroxylase"/>
    <property type="match status" value="1"/>
</dbReference>
<sequence length="220" mass="24607">MAVHVTLITVLVASALLEVLLYVTYVSRSSDGYKIYPLRGKDLRRIARVMLPNSLLSGALIVGLTYGGQGWLLHTGETSALGVVADVVATLVLYDLIYYCMHRYLFHGRLQWVHVLHHTVKYPTAIESLYVHPIENAMGVLLFIACIWIVGPISLWGFAVALAIYSWLNIVIHSGLDFRHAWLRPVAYMVRKHARHHSSMRAGNYASITPIPDLVFGTAE</sequence>
<name>A0A2S9Y7N0_9BACT</name>
<dbReference type="GO" id="GO:0016020">
    <property type="term" value="C:membrane"/>
    <property type="evidence" value="ECO:0007669"/>
    <property type="project" value="UniProtKB-SubCell"/>
</dbReference>
<dbReference type="EMBL" id="PVNL01000117">
    <property type="protein sequence ID" value="PRQ01118.1"/>
    <property type="molecule type" value="Genomic_DNA"/>
</dbReference>
<reference evidence="7 8" key="1">
    <citation type="submission" date="2018-03" db="EMBL/GenBank/DDBJ databases">
        <title>Draft Genome Sequences of the Obligatory Marine Myxobacteria Enhygromyxa salina SWB007.</title>
        <authorList>
            <person name="Poehlein A."/>
            <person name="Moghaddam J.A."/>
            <person name="Harms H."/>
            <person name="Alanjari M."/>
            <person name="Koenig G.M."/>
            <person name="Daniel R."/>
            <person name="Schaeberle T.F."/>
        </authorList>
    </citation>
    <scope>NUCLEOTIDE SEQUENCE [LARGE SCALE GENOMIC DNA]</scope>
    <source>
        <strain evidence="7 8">SWB007</strain>
    </source>
</reference>
<evidence type="ECO:0000259" key="6">
    <source>
        <dbReference type="Pfam" id="PF04116"/>
    </source>
</evidence>
<dbReference type="GO" id="GO:0008610">
    <property type="term" value="P:lipid biosynthetic process"/>
    <property type="evidence" value="ECO:0007669"/>
    <property type="project" value="InterPro"/>
</dbReference>
<feature type="transmembrane region" description="Helical" evidence="5">
    <location>
        <begin position="6"/>
        <end position="25"/>
    </location>
</feature>
<feature type="transmembrane region" description="Helical" evidence="5">
    <location>
        <begin position="140"/>
        <end position="168"/>
    </location>
</feature>
<dbReference type="OrthoDB" id="9770329at2"/>
<evidence type="ECO:0000313" key="8">
    <source>
        <dbReference type="Proteomes" id="UP000238823"/>
    </source>
</evidence>
<evidence type="ECO:0000256" key="1">
    <source>
        <dbReference type="ARBA" id="ARBA00004370"/>
    </source>
</evidence>
<proteinExistence type="predicted"/>
<comment type="subcellular location">
    <subcellularLocation>
        <location evidence="1">Membrane</location>
    </subcellularLocation>
</comment>
<dbReference type="GO" id="GO:0005506">
    <property type="term" value="F:iron ion binding"/>
    <property type="evidence" value="ECO:0007669"/>
    <property type="project" value="InterPro"/>
</dbReference>
<keyword evidence="4 5" id="KW-0472">Membrane</keyword>
<keyword evidence="2 5" id="KW-0812">Transmembrane</keyword>
<feature type="domain" description="Fatty acid hydroxylase" evidence="6">
    <location>
        <begin position="88"/>
        <end position="218"/>
    </location>
</feature>
<evidence type="ECO:0000256" key="4">
    <source>
        <dbReference type="ARBA" id="ARBA00023136"/>
    </source>
</evidence>
<feature type="transmembrane region" description="Helical" evidence="5">
    <location>
        <begin position="80"/>
        <end position="101"/>
    </location>
</feature>
<evidence type="ECO:0000256" key="2">
    <source>
        <dbReference type="ARBA" id="ARBA00022692"/>
    </source>
</evidence>
<gene>
    <name evidence="7" type="ORF">ENSA7_57230</name>
</gene>
<comment type="caution">
    <text evidence="7">The sequence shown here is derived from an EMBL/GenBank/DDBJ whole genome shotgun (WGS) entry which is preliminary data.</text>
</comment>
<dbReference type="InterPro" id="IPR050307">
    <property type="entry name" value="Sterol_Desaturase_Related"/>
</dbReference>
<dbReference type="PANTHER" id="PTHR11863">
    <property type="entry name" value="STEROL DESATURASE"/>
    <property type="match status" value="1"/>
</dbReference>
<dbReference type="InterPro" id="IPR006694">
    <property type="entry name" value="Fatty_acid_hydroxylase"/>
</dbReference>
<protein>
    <submittedName>
        <fullName evidence="7">Fatty acid hydroxylase superfamily protein</fullName>
    </submittedName>
</protein>
<evidence type="ECO:0000313" key="7">
    <source>
        <dbReference type="EMBL" id="PRQ01118.1"/>
    </source>
</evidence>
<feature type="transmembrane region" description="Helical" evidence="5">
    <location>
        <begin position="46"/>
        <end position="68"/>
    </location>
</feature>
<evidence type="ECO:0000256" key="5">
    <source>
        <dbReference type="SAM" id="Phobius"/>
    </source>
</evidence>
<dbReference type="Proteomes" id="UP000238823">
    <property type="component" value="Unassembled WGS sequence"/>
</dbReference>
<keyword evidence="3 5" id="KW-1133">Transmembrane helix</keyword>
<dbReference type="GO" id="GO:0016491">
    <property type="term" value="F:oxidoreductase activity"/>
    <property type="evidence" value="ECO:0007669"/>
    <property type="project" value="InterPro"/>
</dbReference>
<organism evidence="7 8">
    <name type="scientific">Enhygromyxa salina</name>
    <dbReference type="NCBI Taxonomy" id="215803"/>
    <lineage>
        <taxon>Bacteria</taxon>
        <taxon>Pseudomonadati</taxon>
        <taxon>Myxococcota</taxon>
        <taxon>Polyangia</taxon>
        <taxon>Nannocystales</taxon>
        <taxon>Nannocystaceae</taxon>
        <taxon>Enhygromyxa</taxon>
    </lineage>
</organism>
<dbReference type="RefSeq" id="WP_106092596.1">
    <property type="nucleotide sequence ID" value="NZ_PVNL01000117.1"/>
</dbReference>
<accession>A0A2S9Y7N0</accession>
<dbReference type="AlphaFoldDB" id="A0A2S9Y7N0"/>
<evidence type="ECO:0000256" key="3">
    <source>
        <dbReference type="ARBA" id="ARBA00022989"/>
    </source>
</evidence>